<organism evidence="2 3">
    <name type="scientific">Neobacillus massiliamazoniensis</name>
    <dbReference type="NCBI Taxonomy" id="1499688"/>
    <lineage>
        <taxon>Bacteria</taxon>
        <taxon>Bacillati</taxon>
        <taxon>Bacillota</taxon>
        <taxon>Bacilli</taxon>
        <taxon>Bacillales</taxon>
        <taxon>Bacillaceae</taxon>
        <taxon>Neobacillus</taxon>
    </lineage>
</organism>
<feature type="signal peptide" evidence="1">
    <location>
        <begin position="1"/>
        <end position="18"/>
    </location>
</feature>
<protein>
    <submittedName>
        <fullName evidence="2">Putative lipoprotein</fullName>
    </submittedName>
</protein>
<keyword evidence="1" id="KW-0732">Signal</keyword>
<sequence precursor="true">MIKRALMLLLISSILLTACSDSKVINFEGKSDNWQVIYSVNLLDKNSESSKVTIKYIGVKPIPKKIKYSVETATGNTSGETHLKNGVLVTGESSCSGCSVTQENEKITATITWKDESETIILKNH</sequence>
<dbReference type="PROSITE" id="PS51257">
    <property type="entry name" value="PROKAR_LIPOPROTEIN"/>
    <property type="match status" value="1"/>
</dbReference>
<keyword evidence="3" id="KW-1185">Reference proteome</keyword>
<accession>A0A0U1P3E3</accession>
<dbReference type="EMBL" id="CVRB01000005">
    <property type="protein sequence ID" value="CRK84632.1"/>
    <property type="molecule type" value="Genomic_DNA"/>
</dbReference>
<proteinExistence type="predicted"/>
<name>A0A0U1P3E3_9BACI</name>
<reference evidence="3" key="1">
    <citation type="submission" date="2015-05" db="EMBL/GenBank/DDBJ databases">
        <authorList>
            <person name="Urmite Genomes"/>
        </authorList>
    </citation>
    <scope>NUCLEOTIDE SEQUENCE [LARGE SCALE GENOMIC DNA]</scope>
    <source>
        <strain evidence="3">LF1</strain>
    </source>
</reference>
<keyword evidence="2" id="KW-0449">Lipoprotein</keyword>
<evidence type="ECO:0000313" key="2">
    <source>
        <dbReference type="EMBL" id="CRK84632.1"/>
    </source>
</evidence>
<dbReference type="Proteomes" id="UP000199087">
    <property type="component" value="Unassembled WGS sequence"/>
</dbReference>
<evidence type="ECO:0000256" key="1">
    <source>
        <dbReference type="SAM" id="SignalP"/>
    </source>
</evidence>
<gene>
    <name evidence="2" type="ORF">BN000_04677</name>
</gene>
<dbReference type="AlphaFoldDB" id="A0A0U1P3E3"/>
<dbReference type="RefSeq" id="WP_090638759.1">
    <property type="nucleotide sequence ID" value="NZ_CVRB01000005.1"/>
</dbReference>
<evidence type="ECO:0000313" key="3">
    <source>
        <dbReference type="Proteomes" id="UP000199087"/>
    </source>
</evidence>
<feature type="chain" id="PRO_5038904404" evidence="1">
    <location>
        <begin position="19"/>
        <end position="125"/>
    </location>
</feature>
<dbReference type="OrthoDB" id="1928231at2"/>